<dbReference type="Proteomes" id="UP000823821">
    <property type="component" value="Unassembled WGS sequence"/>
</dbReference>
<evidence type="ECO:0000313" key="1">
    <source>
        <dbReference type="EMBL" id="HJA79701.1"/>
    </source>
</evidence>
<dbReference type="NCBIfam" id="NF005679">
    <property type="entry name" value="PRK07475.1"/>
    <property type="match status" value="1"/>
</dbReference>
<gene>
    <name evidence="1" type="ORF">H9784_09095</name>
</gene>
<proteinExistence type="predicted"/>
<dbReference type="Pfam" id="PF01177">
    <property type="entry name" value="Asp_Glu_race"/>
    <property type="match status" value="1"/>
</dbReference>
<accession>A0A9D2HMI5</accession>
<dbReference type="Gene3D" id="3.40.50.1860">
    <property type="match status" value="1"/>
</dbReference>
<dbReference type="EMBL" id="DWZD01000047">
    <property type="protein sequence ID" value="HJA79701.1"/>
    <property type="molecule type" value="Genomic_DNA"/>
</dbReference>
<dbReference type="InterPro" id="IPR001920">
    <property type="entry name" value="Asp/Glu_race"/>
</dbReference>
<sequence>MILQGGKLYYDTPIGILCLDSQFPKPRGHLRNPRTYPFPTVQYLIRGVDVARLLFHPTPELIEPFLEGARELERQGVLAIAGSCGFMARFQARIAAEVRVPVLLSSLVQLPLLRLMHGEGAVIGVLTASARSLTQDHFANCMTDRQSVRIQGMEHNPEFSETILEAKRNCFDMERLQQEVVDTATAFAAREGLDALLLECTDLSAFAAPIQRAVNIPVYDINTLVTYAASAVMRQDYC</sequence>
<dbReference type="GO" id="GO:0047661">
    <property type="term" value="F:amino-acid racemase activity"/>
    <property type="evidence" value="ECO:0007669"/>
    <property type="project" value="InterPro"/>
</dbReference>
<reference evidence="1" key="2">
    <citation type="submission" date="2021-04" db="EMBL/GenBank/DDBJ databases">
        <authorList>
            <person name="Gilroy R."/>
        </authorList>
    </citation>
    <scope>NUCLEOTIDE SEQUENCE</scope>
    <source>
        <strain evidence="1">5032</strain>
    </source>
</reference>
<dbReference type="AlphaFoldDB" id="A0A9D2HMI5"/>
<comment type="caution">
    <text evidence="1">The sequence shown here is derived from an EMBL/GenBank/DDBJ whole genome shotgun (WGS) entry which is preliminary data.</text>
</comment>
<dbReference type="InterPro" id="IPR015942">
    <property type="entry name" value="Asp/Glu/hydantoin_racemase"/>
</dbReference>
<organism evidence="1 2">
    <name type="scientific">Candidatus Desulfovibrio intestinavium</name>
    <dbReference type="NCBI Taxonomy" id="2838534"/>
    <lineage>
        <taxon>Bacteria</taxon>
        <taxon>Pseudomonadati</taxon>
        <taxon>Thermodesulfobacteriota</taxon>
        <taxon>Desulfovibrionia</taxon>
        <taxon>Desulfovibrionales</taxon>
        <taxon>Desulfovibrionaceae</taxon>
        <taxon>Desulfovibrio</taxon>
    </lineage>
</organism>
<reference evidence="1" key="1">
    <citation type="journal article" date="2021" name="PeerJ">
        <title>Extensive microbial diversity within the chicken gut microbiome revealed by metagenomics and culture.</title>
        <authorList>
            <person name="Gilroy R."/>
            <person name="Ravi A."/>
            <person name="Getino M."/>
            <person name="Pursley I."/>
            <person name="Horton D.L."/>
            <person name="Alikhan N.F."/>
            <person name="Baker D."/>
            <person name="Gharbi K."/>
            <person name="Hall N."/>
            <person name="Watson M."/>
            <person name="Adriaenssens E.M."/>
            <person name="Foster-Nyarko E."/>
            <person name="Jarju S."/>
            <person name="Secka A."/>
            <person name="Antonio M."/>
            <person name="Oren A."/>
            <person name="Chaudhuri R.R."/>
            <person name="La Ragione R."/>
            <person name="Hildebrand F."/>
            <person name="Pallen M.J."/>
        </authorList>
    </citation>
    <scope>NUCLEOTIDE SEQUENCE</scope>
    <source>
        <strain evidence="1">5032</strain>
    </source>
</reference>
<evidence type="ECO:0000313" key="2">
    <source>
        <dbReference type="Proteomes" id="UP000823821"/>
    </source>
</evidence>
<name>A0A9D2HMI5_9BACT</name>
<protein>
    <submittedName>
        <fullName evidence="1">Aspartate/glutamate racemase family protein</fullName>
    </submittedName>
</protein>